<name>A0A6J1HG60_CUCMO</name>
<reference evidence="3" key="1">
    <citation type="submission" date="2025-08" db="UniProtKB">
        <authorList>
            <consortium name="RefSeq"/>
        </authorList>
    </citation>
    <scope>IDENTIFICATION</scope>
    <source>
        <tissue evidence="3">Young leaves</tissue>
    </source>
</reference>
<dbReference type="GeneID" id="111462692"/>
<accession>A0A6J1HG60</accession>
<dbReference type="Pfam" id="PF06708">
    <property type="entry name" value="DUF1195"/>
    <property type="match status" value="1"/>
</dbReference>
<evidence type="ECO:0000313" key="3">
    <source>
        <dbReference type="RefSeq" id="XP_022962154.1"/>
    </source>
</evidence>
<keyword evidence="1" id="KW-1133">Transmembrane helix</keyword>
<organism evidence="2 3">
    <name type="scientific">Cucurbita moschata</name>
    <name type="common">Winter crookneck squash</name>
    <name type="synonym">Cucurbita pepo var. moschata</name>
    <dbReference type="NCBI Taxonomy" id="3662"/>
    <lineage>
        <taxon>Eukaryota</taxon>
        <taxon>Viridiplantae</taxon>
        <taxon>Streptophyta</taxon>
        <taxon>Embryophyta</taxon>
        <taxon>Tracheophyta</taxon>
        <taxon>Spermatophyta</taxon>
        <taxon>Magnoliopsida</taxon>
        <taxon>eudicotyledons</taxon>
        <taxon>Gunneridae</taxon>
        <taxon>Pentapetalae</taxon>
        <taxon>rosids</taxon>
        <taxon>fabids</taxon>
        <taxon>Cucurbitales</taxon>
        <taxon>Cucurbitaceae</taxon>
        <taxon>Cucurbiteae</taxon>
        <taxon>Cucurbita</taxon>
    </lineage>
</organism>
<dbReference type="Proteomes" id="UP000504609">
    <property type="component" value="Unplaced"/>
</dbReference>
<dbReference type="AlphaFoldDB" id="A0A6J1HG60"/>
<gene>
    <name evidence="3" type="primary">LOC111462692</name>
</gene>
<sequence>MKPDLSPTMAALKKDTPSETGVSFFLSRKARYKFWVLAAILLLAFWSMFTGSVSLKWSARTFARFYDGPRKPIFDDLDILVILLAISMEVEERERDVRHMWNLYSHGGGGRLPRFWLEAFEAAYEDLIGDVPAVRDAALLEIARMSLQSVHVDPIPIKSKVSRRDQTFS</sequence>
<dbReference type="InterPro" id="IPR010608">
    <property type="entry name" value="DUF1195"/>
</dbReference>
<keyword evidence="1" id="KW-0472">Membrane</keyword>
<evidence type="ECO:0000313" key="2">
    <source>
        <dbReference type="Proteomes" id="UP000504609"/>
    </source>
</evidence>
<dbReference type="PANTHER" id="PTHR34358">
    <property type="entry name" value="OS03G0411600 PROTEIN"/>
    <property type="match status" value="1"/>
</dbReference>
<protein>
    <submittedName>
        <fullName evidence="3">Uncharacterized protein LOC111462692 isoform X1</fullName>
    </submittedName>
</protein>
<evidence type="ECO:0000256" key="1">
    <source>
        <dbReference type="SAM" id="Phobius"/>
    </source>
</evidence>
<keyword evidence="2" id="KW-1185">Reference proteome</keyword>
<dbReference type="RefSeq" id="XP_022962154.1">
    <property type="nucleotide sequence ID" value="XM_023106386.1"/>
</dbReference>
<dbReference type="KEGG" id="cmos:111462692"/>
<proteinExistence type="predicted"/>
<dbReference type="PANTHER" id="PTHR34358:SF7">
    <property type="entry name" value="SUGAR TRANSPORTER"/>
    <property type="match status" value="1"/>
</dbReference>
<keyword evidence="1" id="KW-0812">Transmembrane</keyword>
<feature type="transmembrane region" description="Helical" evidence="1">
    <location>
        <begin position="34"/>
        <end position="53"/>
    </location>
</feature>